<proteinExistence type="predicted"/>
<name>A0ABP6PS81_9ACTN</name>
<evidence type="ECO:0000256" key="1">
    <source>
        <dbReference type="SAM" id="MobiDB-lite"/>
    </source>
</evidence>
<dbReference type="SUPFAM" id="SSF89562">
    <property type="entry name" value="RraA-like"/>
    <property type="match status" value="1"/>
</dbReference>
<sequence length="84" mass="8273">MTAGSAGCGISGAEPGGGRGEAAVRRAVTVTVAPLSVPRSSCRRGGRPRVPAPVTPVAFGGVTFRPGDILHAGDDGIVPLPDRG</sequence>
<dbReference type="Proteomes" id="UP001501866">
    <property type="component" value="Unassembled WGS sequence"/>
</dbReference>
<evidence type="ECO:0000313" key="2">
    <source>
        <dbReference type="EMBL" id="GAA3188558.1"/>
    </source>
</evidence>
<evidence type="ECO:0008006" key="4">
    <source>
        <dbReference type="Google" id="ProtNLM"/>
    </source>
</evidence>
<dbReference type="Gene3D" id="3.50.30.40">
    <property type="entry name" value="Ribonuclease E inhibitor RraA/RraA-like"/>
    <property type="match status" value="1"/>
</dbReference>
<keyword evidence="3" id="KW-1185">Reference proteome</keyword>
<dbReference type="InterPro" id="IPR036704">
    <property type="entry name" value="RraA/RraA-like_sf"/>
</dbReference>
<feature type="region of interest" description="Disordered" evidence="1">
    <location>
        <begin position="1"/>
        <end position="22"/>
    </location>
</feature>
<evidence type="ECO:0000313" key="3">
    <source>
        <dbReference type="Proteomes" id="UP001501866"/>
    </source>
</evidence>
<organism evidence="2 3">
    <name type="scientific">Streptomyces virens</name>
    <dbReference type="NCBI Taxonomy" id="285572"/>
    <lineage>
        <taxon>Bacteria</taxon>
        <taxon>Bacillati</taxon>
        <taxon>Actinomycetota</taxon>
        <taxon>Actinomycetes</taxon>
        <taxon>Kitasatosporales</taxon>
        <taxon>Streptomycetaceae</taxon>
        <taxon>Streptomyces</taxon>
    </lineage>
</organism>
<dbReference type="EMBL" id="BAAAUH010000033">
    <property type="protein sequence ID" value="GAA3188558.1"/>
    <property type="molecule type" value="Genomic_DNA"/>
</dbReference>
<feature type="compositionally biased region" description="Gly residues" evidence="1">
    <location>
        <begin position="1"/>
        <end position="20"/>
    </location>
</feature>
<protein>
    <recommendedName>
        <fullName evidence="4">Oxaloacetate decarboxylase</fullName>
    </recommendedName>
</protein>
<accession>A0ABP6PS81</accession>
<comment type="caution">
    <text evidence="2">The sequence shown here is derived from an EMBL/GenBank/DDBJ whole genome shotgun (WGS) entry which is preliminary data.</text>
</comment>
<gene>
    <name evidence="2" type="ORF">GCM10010451_42560</name>
</gene>
<reference evidence="3" key="1">
    <citation type="journal article" date="2019" name="Int. J. Syst. Evol. Microbiol.">
        <title>The Global Catalogue of Microorganisms (GCM) 10K type strain sequencing project: providing services to taxonomists for standard genome sequencing and annotation.</title>
        <authorList>
            <consortium name="The Broad Institute Genomics Platform"/>
            <consortium name="The Broad Institute Genome Sequencing Center for Infectious Disease"/>
            <person name="Wu L."/>
            <person name="Ma J."/>
        </authorList>
    </citation>
    <scope>NUCLEOTIDE SEQUENCE [LARGE SCALE GENOMIC DNA]</scope>
    <source>
        <strain evidence="3">JCM 9095</strain>
    </source>
</reference>